<evidence type="ECO:0000313" key="2">
    <source>
        <dbReference type="Proteomes" id="UP000218334"/>
    </source>
</evidence>
<dbReference type="AlphaFoldDB" id="A0A2H3APR4"/>
<protein>
    <submittedName>
        <fullName evidence="1">Uncharacterized protein</fullName>
    </submittedName>
</protein>
<keyword evidence="2" id="KW-1185">Reference proteome</keyword>
<dbReference type="Proteomes" id="UP000218334">
    <property type="component" value="Unassembled WGS sequence"/>
</dbReference>
<name>A0A2H3APR4_9AGAR</name>
<evidence type="ECO:0000313" key="1">
    <source>
        <dbReference type="EMBL" id="PBK60801.1"/>
    </source>
</evidence>
<sequence length="416" mass="46877">MAGYQISNLEALYIKLTPLMPDLPFDVLGEVFRHERSHDCGLLITVDFNPYQRVLAIILTRLRSQAGRWAELSIICLHPHDLHELLSPLPSGVSLEHLSALTGVSLNMLNFQFRDAQQSIDSFPMDILLTAPCLHTLHAEIFEPHFFNTLKSWELSDHHTLLSIQDLVVVPGKQAPEMLPGVRLLPFPNAQQVVIFPCHGDQTLIAEQRSNLISLTLCVSGYSSRNAITDAIFVLDKVPMATKDVLDLLDPLIHLRNLTIHEINPLSPVGRRHFPISQELFNRLLQDNFLPNLRGIDLDWCLSVNGSMYESLLTQVAQLQGLQEIREYRHMGHIGGSRYTFRNDLISYFEMPPMDFEDESDLEEPSTIESASVFLTEMGIALPQIDPDDSDSEKLPMIELAAVFLEAGIAFPELTN</sequence>
<gene>
    <name evidence="1" type="ORF">ARMSODRAFT_982040</name>
</gene>
<organism evidence="1 2">
    <name type="scientific">Armillaria solidipes</name>
    <dbReference type="NCBI Taxonomy" id="1076256"/>
    <lineage>
        <taxon>Eukaryota</taxon>
        <taxon>Fungi</taxon>
        <taxon>Dikarya</taxon>
        <taxon>Basidiomycota</taxon>
        <taxon>Agaricomycotina</taxon>
        <taxon>Agaricomycetes</taxon>
        <taxon>Agaricomycetidae</taxon>
        <taxon>Agaricales</taxon>
        <taxon>Marasmiineae</taxon>
        <taxon>Physalacriaceae</taxon>
        <taxon>Armillaria</taxon>
    </lineage>
</organism>
<accession>A0A2H3APR4</accession>
<proteinExistence type="predicted"/>
<dbReference type="EMBL" id="KZ293482">
    <property type="protein sequence ID" value="PBK60801.1"/>
    <property type="molecule type" value="Genomic_DNA"/>
</dbReference>
<reference evidence="2" key="1">
    <citation type="journal article" date="2017" name="Nat. Ecol. Evol.">
        <title>Genome expansion and lineage-specific genetic innovations in the forest pathogenic fungi Armillaria.</title>
        <authorList>
            <person name="Sipos G."/>
            <person name="Prasanna A.N."/>
            <person name="Walter M.C."/>
            <person name="O'Connor E."/>
            <person name="Balint B."/>
            <person name="Krizsan K."/>
            <person name="Kiss B."/>
            <person name="Hess J."/>
            <person name="Varga T."/>
            <person name="Slot J."/>
            <person name="Riley R."/>
            <person name="Boka B."/>
            <person name="Rigling D."/>
            <person name="Barry K."/>
            <person name="Lee J."/>
            <person name="Mihaltcheva S."/>
            <person name="LaButti K."/>
            <person name="Lipzen A."/>
            <person name="Waldron R."/>
            <person name="Moloney N.M."/>
            <person name="Sperisen C."/>
            <person name="Kredics L."/>
            <person name="Vagvoelgyi C."/>
            <person name="Patrignani A."/>
            <person name="Fitzpatrick D."/>
            <person name="Nagy I."/>
            <person name="Doyle S."/>
            <person name="Anderson J.B."/>
            <person name="Grigoriev I.V."/>
            <person name="Gueldener U."/>
            <person name="Muensterkoetter M."/>
            <person name="Nagy L.G."/>
        </authorList>
    </citation>
    <scope>NUCLEOTIDE SEQUENCE [LARGE SCALE GENOMIC DNA]</scope>
    <source>
        <strain evidence="2">28-4</strain>
    </source>
</reference>